<dbReference type="InterPro" id="IPR038352">
    <property type="entry name" value="Imelysin_sf"/>
</dbReference>
<dbReference type="Pfam" id="PF09375">
    <property type="entry name" value="Peptidase_M75"/>
    <property type="match status" value="1"/>
</dbReference>
<comment type="subcellular location">
    <subcellularLocation>
        <location evidence="1">Cell envelope</location>
    </subcellularLocation>
</comment>
<proteinExistence type="inferred from homology"/>
<dbReference type="InterPro" id="IPR050894">
    <property type="entry name" value="EfeM/EfeO_iron_uptake"/>
</dbReference>
<evidence type="ECO:0000256" key="1">
    <source>
        <dbReference type="ARBA" id="ARBA00004196"/>
    </source>
</evidence>
<dbReference type="HOGENOM" id="CLU_050342_2_0_11"/>
<dbReference type="InterPro" id="IPR053377">
    <property type="entry name" value="Iron_uptake_EfeM/EfeO"/>
</dbReference>
<dbReference type="NCBIfam" id="NF041757">
    <property type="entry name" value="EfeO"/>
    <property type="match status" value="1"/>
</dbReference>
<reference evidence="5 6" key="1">
    <citation type="journal article" date="2005" name="Proc. Natl. Acad. Sci. U.S.A.">
        <title>The complete genome sequence of Mycobacterium avium subspecies paratuberculosis.</title>
        <authorList>
            <person name="Li L."/>
            <person name="Bannantine J.P."/>
            <person name="Zhang Q."/>
            <person name="Amonsin A."/>
            <person name="May B.J."/>
            <person name="Alt D."/>
            <person name="Banerji N."/>
            <person name="Kanjilal S."/>
            <person name="Kapur V."/>
        </authorList>
    </citation>
    <scope>NUCLEOTIDE SEQUENCE [LARGE SCALE GENOMIC DNA]</scope>
    <source>
        <strain evidence="6">ATCC BAA-968 / K-10</strain>
    </source>
</reference>
<dbReference type="InterPro" id="IPR018976">
    <property type="entry name" value="Imelysin-like"/>
</dbReference>
<name>Q73Z42_MYCPA</name>
<dbReference type="STRING" id="262316.MAP_1761c"/>
<dbReference type="Gene3D" id="1.20.1420.20">
    <property type="entry name" value="M75 peptidase, HXXE motif"/>
    <property type="match status" value="1"/>
</dbReference>
<dbReference type="GO" id="GO:0030313">
    <property type="term" value="C:cell envelope"/>
    <property type="evidence" value="ECO:0007669"/>
    <property type="project" value="UniProtKB-SubCell"/>
</dbReference>
<keyword evidence="6" id="KW-1185">Reference proteome</keyword>
<dbReference type="eggNOG" id="COG2822">
    <property type="taxonomic scope" value="Bacteria"/>
</dbReference>
<comment type="similarity">
    <text evidence="2">Belongs to the EfeM/EfeO family.</text>
</comment>
<dbReference type="EMBL" id="AE016958">
    <property type="protein sequence ID" value="AAS04078.1"/>
    <property type="molecule type" value="Genomic_DNA"/>
</dbReference>
<dbReference type="KEGG" id="mpa:MAP_1761c"/>
<evidence type="ECO:0000256" key="2">
    <source>
        <dbReference type="ARBA" id="ARBA00005989"/>
    </source>
</evidence>
<dbReference type="PROSITE" id="PS51257">
    <property type="entry name" value="PROKAR_LIPOPROTEIN"/>
    <property type="match status" value="1"/>
</dbReference>
<organism evidence="5 6">
    <name type="scientific">Mycolicibacterium paratuberculosis (strain ATCC BAA-968 / K-10)</name>
    <name type="common">Mycobacterium paratuberculosis</name>
    <dbReference type="NCBI Taxonomy" id="262316"/>
    <lineage>
        <taxon>Bacteria</taxon>
        <taxon>Bacillati</taxon>
        <taxon>Actinomycetota</taxon>
        <taxon>Actinomycetes</taxon>
        <taxon>Mycobacteriales</taxon>
        <taxon>Mycobacteriaceae</taxon>
        <taxon>Mycobacterium</taxon>
        <taxon>Mycobacterium avium complex (MAC)</taxon>
    </lineage>
</organism>
<dbReference type="SMR" id="Q73Z42"/>
<protein>
    <recommendedName>
        <fullName evidence="4">Imelysin-like domain-containing protein</fullName>
    </recommendedName>
</protein>
<evidence type="ECO:0000256" key="3">
    <source>
        <dbReference type="ARBA" id="ARBA00022729"/>
    </source>
</evidence>
<keyword evidence="3" id="KW-0732">Signal</keyword>
<dbReference type="PANTHER" id="PTHR39192">
    <property type="entry name" value="IRON UPTAKE SYSTEM COMPONENT EFEO"/>
    <property type="match status" value="1"/>
</dbReference>
<dbReference type="PANTHER" id="PTHR39192:SF1">
    <property type="entry name" value="IRON UPTAKE SYSTEM COMPONENT EFEO"/>
    <property type="match status" value="1"/>
</dbReference>
<accession>Q73Z42</accession>
<feature type="domain" description="Imelysin-like" evidence="4">
    <location>
        <begin position="164"/>
        <end position="408"/>
    </location>
</feature>
<gene>
    <name evidence="5" type="ordered locus">MAP_1761c</name>
</gene>
<dbReference type="CDD" id="cd14656">
    <property type="entry name" value="Imelysin-like_EfeO"/>
    <property type="match status" value="1"/>
</dbReference>
<evidence type="ECO:0000313" key="6">
    <source>
        <dbReference type="Proteomes" id="UP000000580"/>
    </source>
</evidence>
<evidence type="ECO:0000313" key="5">
    <source>
        <dbReference type="EMBL" id="AAS04078.1"/>
    </source>
</evidence>
<dbReference type="Proteomes" id="UP000000580">
    <property type="component" value="Chromosome"/>
</dbReference>
<dbReference type="InterPro" id="IPR034981">
    <property type="entry name" value="Imelysin-like_EfeO/Algp7"/>
</dbReference>
<dbReference type="AlphaFoldDB" id="Q73Z42"/>
<sequence length="417" mass="43642">MVRRIAGATCRSRESAWPAAVLVATTMLSVTACGHSGDNANHAAQSKPGGGNAVKITLTNSAGKDGCALDTTNVPAGPVTFTVANTNAPGISEVELLRDQRIVGEKENLAPGLDPVSFTLTLDGGSYQLYCPGASTEYQTLTVTGKAPATPTGTIATVLSQGTKDYAAYIVNQIGQLNDGAKALDAAVQAGNLDAAKAAYAKARLYWERSESTVEGFVLPGFAVGDNAGNLDYLIDMRESTPVDGKVGWKGFHAIERDLWQAGAITPGTKALSTELVGNVGKLHGIVATLQYKPEDLANGASDLIEEIQNTKITGEEEAFSHIDLVDFSGNVEGAQQAYASLRPGLEKIDNNLVHQIDQQFQNVLATLDGYRDPGALGGYRTYTPALKASDAPKLTAVIQPLHQSLSTVAQKVVSAG</sequence>
<evidence type="ECO:0000259" key="4">
    <source>
        <dbReference type="Pfam" id="PF09375"/>
    </source>
</evidence>